<evidence type="ECO:0000313" key="1">
    <source>
        <dbReference type="EMBL" id="MYE37909.1"/>
    </source>
</evidence>
<evidence type="ECO:0000313" key="2">
    <source>
        <dbReference type="Proteomes" id="UP000449092"/>
    </source>
</evidence>
<comment type="caution">
    <text evidence="1">The sequence shown here is derived from an EMBL/GenBank/DDBJ whole genome shotgun (WGS) entry which is preliminary data.</text>
</comment>
<name>A0A845D8Z5_9BACT</name>
<dbReference type="Proteomes" id="UP000449092">
    <property type="component" value="Unassembled WGS sequence"/>
</dbReference>
<evidence type="ECO:0008006" key="3">
    <source>
        <dbReference type="Google" id="ProtNLM"/>
    </source>
</evidence>
<reference evidence="1 2" key="1">
    <citation type="submission" date="2019-09" db="EMBL/GenBank/DDBJ databases">
        <title>Characterisation of the sponge microbiome using genome-centric metagenomics.</title>
        <authorList>
            <person name="Engelberts J.P."/>
            <person name="Robbins S.J."/>
            <person name="De Goeij J.M."/>
            <person name="Aranda M."/>
            <person name="Bell S.C."/>
            <person name="Webster N.S."/>
        </authorList>
    </citation>
    <scope>NUCLEOTIDE SEQUENCE [LARGE SCALE GENOMIC DNA]</scope>
    <source>
        <strain evidence="1">SB0662_bin_43</strain>
    </source>
</reference>
<protein>
    <recommendedName>
        <fullName evidence="3">ParB/Sulfiredoxin domain-containing protein</fullName>
    </recommendedName>
</protein>
<organism evidence="1 2">
    <name type="scientific">Candidatus Spechtbacteria bacterium SB0662_bin_43</name>
    <dbReference type="NCBI Taxonomy" id="2604897"/>
    <lineage>
        <taxon>Bacteria</taxon>
        <taxon>Candidatus Spechtiibacteriota</taxon>
    </lineage>
</organism>
<dbReference type="EMBL" id="VXOY01000002">
    <property type="protein sequence ID" value="MYE37909.1"/>
    <property type="molecule type" value="Genomic_DNA"/>
</dbReference>
<gene>
    <name evidence="1" type="ORF">F4X82_00075</name>
</gene>
<sequence length="458" mass="53869">MNKEERIRKIGEIIKNKGAINNKIVRWNDSPQRMDAFEIDLKYLIYNKYNGRILSRTKSAEKKGISINPETREGKELIERLLWESHKDRNKKTEQDIKDNGQKEIGVITKDGVIIDGNRRAMILSRLNIPYFNAVVLPITLEENQKEIEKLETVFQMGEDSKLDYKPIEKYLKAENLNKKGFSNEDISEFMQESVKEVEKYLDTMKIMNEYLQHFEYDGLFTRLDKREDQFLHLTKWLNSFYGESSSKAFGGYKDSDVDDLKDIAFEYIRVDYHGKDFRLLADGHSDKHFFGDESIWSSFRDAHYDKIDSLRDDDNFRLDYSNQNLDADLDARDENQKVLEFLTENLDIHKEIVNNKKYKNEPLKLINDAKYKINAIENNKNVYSEEPLQSLYELNNKVNRLLNQHSPDYLLNLINQQISSIESKNCSIKKSECLASLKNIQQSAYQLEKDIKKLKSS</sequence>
<proteinExistence type="predicted"/>
<accession>A0A845D8Z5</accession>
<dbReference type="AlphaFoldDB" id="A0A845D8Z5"/>